<name>A0A2C9URF7_MANES</name>
<protein>
    <submittedName>
        <fullName evidence="1">Uncharacterized protein</fullName>
    </submittedName>
</protein>
<gene>
    <name evidence="1" type="ORF">MANES_13G063398v8</name>
</gene>
<dbReference type="EMBL" id="CM004399">
    <property type="protein sequence ID" value="OAY33059.2"/>
    <property type="molecule type" value="Genomic_DNA"/>
</dbReference>
<evidence type="ECO:0000313" key="1">
    <source>
        <dbReference type="EMBL" id="OAY33059.2"/>
    </source>
</evidence>
<accession>A0A2C9URF7</accession>
<keyword evidence="2" id="KW-1185">Reference proteome</keyword>
<proteinExistence type="predicted"/>
<evidence type="ECO:0000313" key="2">
    <source>
        <dbReference type="Proteomes" id="UP000091857"/>
    </source>
</evidence>
<dbReference type="GO" id="GO:0007020">
    <property type="term" value="P:microtubule nucleation"/>
    <property type="evidence" value="ECO:0000318"/>
    <property type="project" value="GO_Central"/>
</dbReference>
<dbReference type="PANTHER" id="PTHR16039:SF1">
    <property type="entry name" value="HAUS AUGMIN-LIKE COMPLEX SUBUNIT 2"/>
    <property type="match status" value="1"/>
</dbReference>
<dbReference type="Pfam" id="PF15003">
    <property type="entry name" value="HAUS2"/>
    <property type="match status" value="1"/>
</dbReference>
<dbReference type="PANTHER" id="PTHR16039">
    <property type="entry name" value="HAUS AUGMIN-LIKE COMPLEX SUBUNIT 2"/>
    <property type="match status" value="1"/>
</dbReference>
<dbReference type="AlphaFoldDB" id="A0A2C9URF7"/>
<comment type="caution">
    <text evidence="1">The sequence shown here is derived from an EMBL/GenBank/DDBJ whole genome shotgun (WGS) entry which is preliminary data.</text>
</comment>
<dbReference type="GO" id="GO:0051225">
    <property type="term" value="P:spindle assembly"/>
    <property type="evidence" value="ECO:0000318"/>
    <property type="project" value="GO_Central"/>
</dbReference>
<reference evidence="2" key="1">
    <citation type="journal article" date="2016" name="Nat. Biotechnol.">
        <title>Sequencing wild and cultivated cassava and related species reveals extensive interspecific hybridization and genetic diversity.</title>
        <authorList>
            <person name="Bredeson J.V."/>
            <person name="Lyons J.B."/>
            <person name="Prochnik S.E."/>
            <person name="Wu G.A."/>
            <person name="Ha C.M."/>
            <person name="Edsinger-Gonzales E."/>
            <person name="Grimwood J."/>
            <person name="Schmutz J."/>
            <person name="Rabbi I.Y."/>
            <person name="Egesi C."/>
            <person name="Nauluvula P."/>
            <person name="Lebot V."/>
            <person name="Ndunguru J."/>
            <person name="Mkamilo G."/>
            <person name="Bart R.S."/>
            <person name="Setter T.L."/>
            <person name="Gleadow R.M."/>
            <person name="Kulakow P."/>
            <person name="Ferguson M.E."/>
            <person name="Rounsley S."/>
            <person name="Rokhsar D.S."/>
        </authorList>
    </citation>
    <scope>NUCLEOTIDE SEQUENCE [LARGE SCALE GENOMIC DNA]</scope>
    <source>
        <strain evidence="2">cv. AM560-2</strain>
    </source>
</reference>
<organism evidence="1 2">
    <name type="scientific">Manihot esculenta</name>
    <name type="common">Cassava</name>
    <name type="synonym">Jatropha manihot</name>
    <dbReference type="NCBI Taxonomy" id="3983"/>
    <lineage>
        <taxon>Eukaryota</taxon>
        <taxon>Viridiplantae</taxon>
        <taxon>Streptophyta</taxon>
        <taxon>Embryophyta</taxon>
        <taxon>Tracheophyta</taxon>
        <taxon>Spermatophyta</taxon>
        <taxon>Magnoliopsida</taxon>
        <taxon>eudicotyledons</taxon>
        <taxon>Gunneridae</taxon>
        <taxon>Pentapetalae</taxon>
        <taxon>rosids</taxon>
        <taxon>fabids</taxon>
        <taxon>Malpighiales</taxon>
        <taxon>Euphorbiaceae</taxon>
        <taxon>Crotonoideae</taxon>
        <taxon>Manihoteae</taxon>
        <taxon>Manihot</taxon>
    </lineage>
</organism>
<dbReference type="Proteomes" id="UP000091857">
    <property type="component" value="Chromosome 13"/>
</dbReference>
<dbReference type="GO" id="GO:1990498">
    <property type="term" value="C:mitotic spindle microtubule"/>
    <property type="evidence" value="ECO:0000318"/>
    <property type="project" value="GO_Central"/>
</dbReference>
<sequence>MSLGGTLGCRRLMTRPPIKRPSDRKWASFLPILELSFEAKVEVLGAWSFWSLDSPHLRVRDRTNPRSSRGKCRSLFP</sequence>
<dbReference type="STRING" id="3983.A0A2C9URF7"/>
<dbReference type="InterPro" id="IPR028346">
    <property type="entry name" value="HAUS2"/>
</dbReference>
<dbReference type="GO" id="GO:0031023">
    <property type="term" value="P:microtubule organizing center organization"/>
    <property type="evidence" value="ECO:0007669"/>
    <property type="project" value="InterPro"/>
</dbReference>